<gene>
    <name evidence="2" type="ORF">BCV72DRAFT_328550</name>
</gene>
<protein>
    <submittedName>
        <fullName evidence="2">Uncharacterized protein</fullName>
    </submittedName>
</protein>
<dbReference type="Gene3D" id="1.10.150.130">
    <property type="match status" value="1"/>
</dbReference>
<dbReference type="Proteomes" id="UP000242414">
    <property type="component" value="Unassembled WGS sequence"/>
</dbReference>
<dbReference type="GO" id="GO:0003677">
    <property type="term" value="F:DNA binding"/>
    <property type="evidence" value="ECO:0007669"/>
    <property type="project" value="UniProtKB-KW"/>
</dbReference>
<sequence>TYQLYNRGWSLWAKWCQQRHPPVNPREYEPKSVLQFLVAQQHYSCHYLNMMGSFIVSVFKAIHKDKEPLANQQLIQEKST</sequence>
<organism evidence="2">
    <name type="scientific">Rhizopus microsporus var. microsporus</name>
    <dbReference type="NCBI Taxonomy" id="86635"/>
    <lineage>
        <taxon>Eukaryota</taxon>
        <taxon>Fungi</taxon>
        <taxon>Fungi incertae sedis</taxon>
        <taxon>Mucoromycota</taxon>
        <taxon>Mucoromycotina</taxon>
        <taxon>Mucoromycetes</taxon>
        <taxon>Mucorales</taxon>
        <taxon>Mucorineae</taxon>
        <taxon>Rhizopodaceae</taxon>
        <taxon>Rhizopus</taxon>
    </lineage>
</organism>
<feature type="non-terminal residue" evidence="2">
    <location>
        <position position="1"/>
    </location>
</feature>
<dbReference type="InterPro" id="IPR010998">
    <property type="entry name" value="Integrase_recombinase_N"/>
</dbReference>
<evidence type="ECO:0000313" key="2">
    <source>
        <dbReference type="EMBL" id="ORE11108.1"/>
    </source>
</evidence>
<dbReference type="EMBL" id="KV921859">
    <property type="protein sequence ID" value="ORE11108.1"/>
    <property type="molecule type" value="Genomic_DNA"/>
</dbReference>
<accession>A0A1X0RGU6</accession>
<dbReference type="AlphaFoldDB" id="A0A1X0RGU6"/>
<name>A0A1X0RGU6_RHIZD</name>
<reference evidence="2" key="1">
    <citation type="journal article" date="2016" name="Proc. Natl. Acad. Sci. U.S.A.">
        <title>Lipid metabolic changes in an early divergent fungus govern the establishment of a mutualistic symbiosis with endobacteria.</title>
        <authorList>
            <person name="Lastovetsky O.A."/>
            <person name="Gaspar M.L."/>
            <person name="Mondo S.J."/>
            <person name="LaButti K.M."/>
            <person name="Sandor L."/>
            <person name="Grigoriev I.V."/>
            <person name="Henry S.A."/>
            <person name="Pawlowska T.E."/>
        </authorList>
    </citation>
    <scope>NUCLEOTIDE SEQUENCE [LARGE SCALE GENOMIC DNA]</scope>
    <source>
        <strain evidence="2">ATCC 52814</strain>
    </source>
</reference>
<keyword evidence="1" id="KW-0238">DNA-binding</keyword>
<evidence type="ECO:0000256" key="1">
    <source>
        <dbReference type="ARBA" id="ARBA00023125"/>
    </source>
</evidence>
<dbReference type="VEuPathDB" id="FungiDB:BCV72DRAFT_328550"/>
<proteinExistence type="predicted"/>